<accession>A0A3Q3LLB8</accession>
<keyword evidence="2" id="KW-1133">Transmembrane helix</keyword>
<dbReference type="GO" id="GO:0004867">
    <property type="term" value="F:serine-type endopeptidase inhibitor activity"/>
    <property type="evidence" value="ECO:0007669"/>
    <property type="project" value="InterPro"/>
</dbReference>
<dbReference type="Proteomes" id="UP000261640">
    <property type="component" value="Unplaced"/>
</dbReference>
<feature type="signal peptide" evidence="3">
    <location>
        <begin position="1"/>
        <end position="20"/>
    </location>
</feature>
<feature type="domain" description="BPTI/Kunitz inhibitor" evidence="4">
    <location>
        <begin position="26"/>
        <end position="76"/>
    </location>
</feature>
<dbReference type="PANTHER" id="PTHR10083:SF373">
    <property type="entry name" value="SERINE PEPTIDASE INHIBITOR, KUNITZ TYPE, 2"/>
    <property type="match status" value="1"/>
</dbReference>
<feature type="chain" id="PRO_5030081176" evidence="3">
    <location>
        <begin position="21"/>
        <end position="190"/>
    </location>
</feature>
<sequence>MMKHLLFLGIAFAALHISHSEIPDFCYLPQSDGEGFNFLYAVYYDAAQDQCSPFIYKGEGGNANRFRNERECMRNCSANAKNIYPINETQACRYKKAIGQCSAQIMSYYYDSAHGKCKTFFWSGCIGNGNRFSSYEHCNATCAGIYDDDGSDEEEEIESDTPIAIICGVLLGVIIAAVLITVIVLTVKSK</sequence>
<keyword evidence="1" id="KW-1015">Disulfide bond</keyword>
<reference evidence="5" key="1">
    <citation type="submission" date="2025-08" db="UniProtKB">
        <authorList>
            <consortium name="Ensembl"/>
        </authorList>
    </citation>
    <scope>IDENTIFICATION</scope>
</reference>
<dbReference type="CDD" id="cd22593">
    <property type="entry name" value="Kunitz_conkunitzin"/>
    <property type="match status" value="1"/>
</dbReference>
<dbReference type="PROSITE" id="PS50279">
    <property type="entry name" value="BPTI_KUNITZ_2"/>
    <property type="match status" value="2"/>
</dbReference>
<feature type="transmembrane region" description="Helical" evidence="2">
    <location>
        <begin position="163"/>
        <end position="187"/>
    </location>
</feature>
<organism evidence="5 6">
    <name type="scientific">Mastacembelus armatus</name>
    <name type="common">zig-zag eel</name>
    <dbReference type="NCBI Taxonomy" id="205130"/>
    <lineage>
        <taxon>Eukaryota</taxon>
        <taxon>Metazoa</taxon>
        <taxon>Chordata</taxon>
        <taxon>Craniata</taxon>
        <taxon>Vertebrata</taxon>
        <taxon>Euteleostomi</taxon>
        <taxon>Actinopterygii</taxon>
        <taxon>Neopterygii</taxon>
        <taxon>Teleostei</taxon>
        <taxon>Neoteleostei</taxon>
        <taxon>Acanthomorphata</taxon>
        <taxon>Anabantaria</taxon>
        <taxon>Synbranchiformes</taxon>
        <taxon>Mastacembelidae</taxon>
        <taxon>Mastacembelus</taxon>
    </lineage>
</organism>
<dbReference type="Gene3D" id="4.10.410.10">
    <property type="entry name" value="Pancreatic trypsin inhibitor Kunitz domain"/>
    <property type="match status" value="2"/>
</dbReference>
<feature type="domain" description="BPTI/Kunitz inhibitor" evidence="4">
    <location>
        <begin position="92"/>
        <end position="142"/>
    </location>
</feature>
<dbReference type="PANTHER" id="PTHR10083">
    <property type="entry name" value="KUNITZ-TYPE PROTEASE INHIBITOR-RELATED"/>
    <property type="match status" value="1"/>
</dbReference>
<dbReference type="InterPro" id="IPR050098">
    <property type="entry name" value="TFPI/VKTCI-like"/>
</dbReference>
<dbReference type="SUPFAM" id="SSF57362">
    <property type="entry name" value="BPTI-like"/>
    <property type="match status" value="2"/>
</dbReference>
<protein>
    <submittedName>
        <fullName evidence="5">Si:dkeyp-73b11.8</fullName>
    </submittedName>
</protein>
<evidence type="ECO:0000313" key="5">
    <source>
        <dbReference type="Ensembl" id="ENSMAMP00000010726.2"/>
    </source>
</evidence>
<evidence type="ECO:0000256" key="1">
    <source>
        <dbReference type="ARBA" id="ARBA00023157"/>
    </source>
</evidence>
<proteinExistence type="predicted"/>
<keyword evidence="6" id="KW-1185">Reference proteome</keyword>
<evidence type="ECO:0000259" key="4">
    <source>
        <dbReference type="PROSITE" id="PS50279"/>
    </source>
</evidence>
<name>A0A3Q3LLB8_9TELE</name>
<dbReference type="InParanoid" id="A0A3Q3LLB8"/>
<dbReference type="Ensembl" id="ENSMAMT00000011003.2">
    <property type="protein sequence ID" value="ENSMAMP00000010726.2"/>
    <property type="gene ID" value="ENSMAMG00000007254.2"/>
</dbReference>
<dbReference type="Pfam" id="PF00014">
    <property type="entry name" value="Kunitz_BPTI"/>
    <property type="match status" value="2"/>
</dbReference>
<dbReference type="InterPro" id="IPR020901">
    <property type="entry name" value="Prtase_inh_Kunz-CS"/>
</dbReference>
<dbReference type="InterPro" id="IPR036880">
    <property type="entry name" value="Kunitz_BPTI_sf"/>
</dbReference>
<dbReference type="CDD" id="cd00109">
    <property type="entry name" value="Kunitz-type"/>
    <property type="match status" value="1"/>
</dbReference>
<dbReference type="GeneTree" id="ENSGT00940000169460"/>
<keyword evidence="2" id="KW-0472">Membrane</keyword>
<dbReference type="GO" id="GO:0005615">
    <property type="term" value="C:extracellular space"/>
    <property type="evidence" value="ECO:0007669"/>
    <property type="project" value="TreeGrafter"/>
</dbReference>
<dbReference type="InterPro" id="IPR002223">
    <property type="entry name" value="Kunitz_BPTI"/>
</dbReference>
<reference evidence="5" key="2">
    <citation type="submission" date="2025-09" db="UniProtKB">
        <authorList>
            <consortium name="Ensembl"/>
        </authorList>
    </citation>
    <scope>IDENTIFICATION</scope>
</reference>
<dbReference type="AlphaFoldDB" id="A0A3Q3LLB8"/>
<keyword evidence="2" id="KW-0812">Transmembrane</keyword>
<keyword evidence="3" id="KW-0732">Signal</keyword>
<dbReference type="PRINTS" id="PR00759">
    <property type="entry name" value="BASICPTASE"/>
</dbReference>
<evidence type="ECO:0000256" key="2">
    <source>
        <dbReference type="SAM" id="Phobius"/>
    </source>
</evidence>
<dbReference type="SMART" id="SM00131">
    <property type="entry name" value="KU"/>
    <property type="match status" value="2"/>
</dbReference>
<evidence type="ECO:0000256" key="3">
    <source>
        <dbReference type="SAM" id="SignalP"/>
    </source>
</evidence>
<dbReference type="PROSITE" id="PS00280">
    <property type="entry name" value="BPTI_KUNITZ_1"/>
    <property type="match status" value="1"/>
</dbReference>
<evidence type="ECO:0000313" key="6">
    <source>
        <dbReference type="Proteomes" id="UP000261640"/>
    </source>
</evidence>